<proteinExistence type="predicted"/>
<evidence type="ECO:0000313" key="3">
    <source>
        <dbReference type="Proteomes" id="UP000075714"/>
    </source>
</evidence>
<evidence type="ECO:0000313" key="2">
    <source>
        <dbReference type="EMBL" id="KXZ50253.1"/>
    </source>
</evidence>
<sequence length="399" mass="39848">MQDCCPHRSLSRPSGRAMDFLPVGARGSAHIRDEHAVAAASTFGGHPGVSALAAVTAVTGPGASAAAICAAAEPPPLPPHPLLQHPTMRSSCVARLAQLVLSQGVELDIEAEGRAGVDSSGDADMGMADTGGAGAAEAVAEAEPSSLDTWAALSLAGGRNVSHRPQASDGRIGGMDGDADGSGVMLGRRGPCFLSFGADLQRSQLREGPRSHRLLASADNIPVVASLFPAVAQLSPGGDARTTNEPLSRSGGSGGGARRRLEGALRRAGAAGVAQRVPDWRLVPADSGGGCGGGGGGLLDAFASRELDAILDRTLAPPGSNDLLGAQMDLLRGACGVVGNYAKEYASSASQRQLFRNTSGPAAGGALHAGLGVGLGLGGHDAAVVMGMDENDLLSFGGR</sequence>
<name>A0A150GK87_GONPE</name>
<organism evidence="2 3">
    <name type="scientific">Gonium pectorale</name>
    <name type="common">Green alga</name>
    <dbReference type="NCBI Taxonomy" id="33097"/>
    <lineage>
        <taxon>Eukaryota</taxon>
        <taxon>Viridiplantae</taxon>
        <taxon>Chlorophyta</taxon>
        <taxon>core chlorophytes</taxon>
        <taxon>Chlorophyceae</taxon>
        <taxon>CS clade</taxon>
        <taxon>Chlamydomonadales</taxon>
        <taxon>Volvocaceae</taxon>
        <taxon>Gonium</taxon>
    </lineage>
</organism>
<comment type="caution">
    <text evidence="2">The sequence shown here is derived from an EMBL/GenBank/DDBJ whole genome shotgun (WGS) entry which is preliminary data.</text>
</comment>
<feature type="region of interest" description="Disordered" evidence="1">
    <location>
        <begin position="235"/>
        <end position="259"/>
    </location>
</feature>
<protein>
    <submittedName>
        <fullName evidence="2">Uncharacterized protein</fullName>
    </submittedName>
</protein>
<dbReference type="EMBL" id="LSYV01000018">
    <property type="protein sequence ID" value="KXZ50253.1"/>
    <property type="molecule type" value="Genomic_DNA"/>
</dbReference>
<gene>
    <name evidence="2" type="ORF">GPECTOR_17g891</name>
</gene>
<dbReference type="Proteomes" id="UP000075714">
    <property type="component" value="Unassembled WGS sequence"/>
</dbReference>
<accession>A0A150GK87</accession>
<evidence type="ECO:0000256" key="1">
    <source>
        <dbReference type="SAM" id="MobiDB-lite"/>
    </source>
</evidence>
<dbReference type="AlphaFoldDB" id="A0A150GK87"/>
<reference evidence="3" key="1">
    <citation type="journal article" date="2016" name="Nat. Commun.">
        <title>The Gonium pectorale genome demonstrates co-option of cell cycle regulation during the evolution of multicellularity.</title>
        <authorList>
            <person name="Hanschen E.R."/>
            <person name="Marriage T.N."/>
            <person name="Ferris P.J."/>
            <person name="Hamaji T."/>
            <person name="Toyoda A."/>
            <person name="Fujiyama A."/>
            <person name="Neme R."/>
            <person name="Noguchi H."/>
            <person name="Minakuchi Y."/>
            <person name="Suzuki M."/>
            <person name="Kawai-Toyooka H."/>
            <person name="Smith D.R."/>
            <person name="Sparks H."/>
            <person name="Anderson J."/>
            <person name="Bakaric R."/>
            <person name="Luria V."/>
            <person name="Karger A."/>
            <person name="Kirschner M.W."/>
            <person name="Durand P.M."/>
            <person name="Michod R.E."/>
            <person name="Nozaki H."/>
            <person name="Olson B.J."/>
        </authorList>
    </citation>
    <scope>NUCLEOTIDE SEQUENCE [LARGE SCALE GENOMIC DNA]</scope>
    <source>
        <strain evidence="3">NIES-2863</strain>
    </source>
</reference>
<keyword evidence="3" id="KW-1185">Reference proteome</keyword>